<dbReference type="Proteomes" id="UP000473574">
    <property type="component" value="Unassembled WGS sequence"/>
</dbReference>
<reference evidence="1 2" key="1">
    <citation type="journal article" date="2020" name="Microb. Ecol.">
        <title>Ecogenomics of the Marine Benthic Filamentous Cyanobacterium Adonisia.</title>
        <authorList>
            <person name="Walter J.M."/>
            <person name="Coutinho F.H."/>
            <person name="Leomil L."/>
            <person name="Hargreaves P.I."/>
            <person name="Campeao M.E."/>
            <person name="Vieira V.V."/>
            <person name="Silva B.S."/>
            <person name="Fistarol G.O."/>
            <person name="Salomon P.S."/>
            <person name="Sawabe T."/>
            <person name="Mino S."/>
            <person name="Hosokawa M."/>
            <person name="Miyashita H."/>
            <person name="Maruyama F."/>
            <person name="van Verk M.C."/>
            <person name="Dutilh B.E."/>
            <person name="Thompson C.C."/>
            <person name="Thompson F.L."/>
        </authorList>
    </citation>
    <scope>NUCLEOTIDE SEQUENCE [LARGE SCALE GENOMIC DNA]</scope>
    <source>
        <strain evidence="1 2">CCMR0082</strain>
    </source>
</reference>
<proteinExistence type="predicted"/>
<comment type="caution">
    <text evidence="1">The sequence shown here is derived from an EMBL/GenBank/DDBJ whole genome shotgun (WGS) entry which is preliminary data.</text>
</comment>
<evidence type="ECO:0000313" key="2">
    <source>
        <dbReference type="Proteomes" id="UP000473574"/>
    </source>
</evidence>
<accession>A0A6M0SIM6</accession>
<dbReference type="AlphaFoldDB" id="A0A6M0SIM6"/>
<protein>
    <submittedName>
        <fullName evidence="1">Uncharacterized protein</fullName>
    </submittedName>
</protein>
<name>A0A6M0SIM6_9CYAN</name>
<sequence>MLLYLVQLVEFFVHIPLTETDMAKVSIRDRVYSDLLTRYPDRNLSEAVSSALAELQTLERLLRELQFVPVNSCDRSQNLS</sequence>
<evidence type="ECO:0000313" key="1">
    <source>
        <dbReference type="EMBL" id="NEZ68357.1"/>
    </source>
</evidence>
<gene>
    <name evidence="1" type="ORF">D0962_37490</name>
</gene>
<dbReference type="RefSeq" id="WP_163671941.1">
    <property type="nucleotide sequence ID" value="NZ_QZCE01000003.1"/>
</dbReference>
<organism evidence="1 2">
    <name type="scientific">Adonisia turfae CCMR0082</name>
    <dbReference type="NCBI Taxonomy" id="2304604"/>
    <lineage>
        <taxon>Bacteria</taxon>
        <taxon>Bacillati</taxon>
        <taxon>Cyanobacteriota</taxon>
        <taxon>Adonisia</taxon>
        <taxon>Adonisia turfae</taxon>
    </lineage>
</organism>
<dbReference type="EMBL" id="QZCE01000003">
    <property type="protein sequence ID" value="NEZ68357.1"/>
    <property type="molecule type" value="Genomic_DNA"/>
</dbReference>